<evidence type="ECO:0000256" key="1">
    <source>
        <dbReference type="ARBA" id="ARBA00023125"/>
    </source>
</evidence>
<dbReference type="GO" id="GO:0006355">
    <property type="term" value="P:regulation of DNA-templated transcription"/>
    <property type="evidence" value="ECO:0007669"/>
    <property type="project" value="InterPro"/>
</dbReference>
<evidence type="ECO:0000259" key="2">
    <source>
        <dbReference type="Pfam" id="PF02311"/>
    </source>
</evidence>
<evidence type="ECO:0000313" key="3">
    <source>
        <dbReference type="EMBL" id="MCZ0703110.1"/>
    </source>
</evidence>
<keyword evidence="1" id="KW-0238">DNA-binding</keyword>
<comment type="caution">
    <text evidence="3">The sequence shown here is derived from an EMBL/GenBank/DDBJ whole genome shotgun (WGS) entry which is preliminary data.</text>
</comment>
<proteinExistence type="predicted"/>
<dbReference type="AlphaFoldDB" id="A0A9J6RCM9"/>
<feature type="domain" description="AraC-type arabinose-binding/dimerisation" evidence="2">
    <location>
        <begin position="22"/>
        <end position="65"/>
    </location>
</feature>
<dbReference type="InterPro" id="IPR037923">
    <property type="entry name" value="HTH-like"/>
</dbReference>
<dbReference type="SUPFAM" id="SSF51215">
    <property type="entry name" value="Regulatory protein AraC"/>
    <property type="match status" value="1"/>
</dbReference>
<dbReference type="EMBL" id="JAPRAT010000012">
    <property type="protein sequence ID" value="MCZ0703110.1"/>
    <property type="molecule type" value="Genomic_DNA"/>
</dbReference>
<organism evidence="3 4">
    <name type="scientific">Natronobacillus azotifigens</name>
    <dbReference type="NCBI Taxonomy" id="472978"/>
    <lineage>
        <taxon>Bacteria</taxon>
        <taxon>Bacillati</taxon>
        <taxon>Bacillota</taxon>
        <taxon>Bacilli</taxon>
        <taxon>Bacillales</taxon>
        <taxon>Bacillaceae</taxon>
        <taxon>Natronobacillus</taxon>
    </lineage>
</organism>
<reference evidence="3" key="1">
    <citation type="submission" date="2022-11" db="EMBL/GenBank/DDBJ databases">
        <title>WGS of Natronobacillus azotifigens 24KS-1, an anaerobic diazotrophic haloalkaliphile from soda-rich habitats.</title>
        <authorList>
            <person name="Sorokin D.Y."/>
            <person name="Merkel A.Y."/>
        </authorList>
    </citation>
    <scope>NUCLEOTIDE SEQUENCE</scope>
    <source>
        <strain evidence="3">24KS-1</strain>
    </source>
</reference>
<accession>A0A9J6RCM9</accession>
<gene>
    <name evidence="3" type="ORF">OWO01_07785</name>
</gene>
<keyword evidence="4" id="KW-1185">Reference proteome</keyword>
<dbReference type="RefSeq" id="WP_268779879.1">
    <property type="nucleotide sequence ID" value="NZ_JAPRAT010000012.1"/>
</dbReference>
<dbReference type="GO" id="GO:0003677">
    <property type="term" value="F:DNA binding"/>
    <property type="evidence" value="ECO:0007669"/>
    <property type="project" value="UniProtKB-KW"/>
</dbReference>
<protein>
    <submittedName>
        <fullName evidence="3">AraC family ligand binding domain-containing protein</fullName>
    </submittedName>
</protein>
<evidence type="ECO:0000313" key="4">
    <source>
        <dbReference type="Proteomes" id="UP001084197"/>
    </source>
</evidence>
<dbReference type="Pfam" id="PF02311">
    <property type="entry name" value="AraC_binding"/>
    <property type="match status" value="1"/>
</dbReference>
<dbReference type="InterPro" id="IPR003313">
    <property type="entry name" value="AraC-bd"/>
</dbReference>
<dbReference type="Proteomes" id="UP001084197">
    <property type="component" value="Unassembled WGS sequence"/>
</dbReference>
<name>A0A9J6RCM9_9BACI</name>
<sequence>MSQIMVYVPYNSLANDLYLHNYGQELCMPNHFYGPAIREYYLLHYIKKGKGVFKLGTRNLHVKRG</sequence>